<dbReference type="CDD" id="cd06184">
    <property type="entry name" value="flavohem_like_fad_nad_binding"/>
    <property type="match status" value="1"/>
</dbReference>
<evidence type="ECO:0000256" key="3">
    <source>
        <dbReference type="ARBA" id="ARBA00022448"/>
    </source>
</evidence>
<evidence type="ECO:0000259" key="19">
    <source>
        <dbReference type="PROSITE" id="PS51384"/>
    </source>
</evidence>
<dbReference type="InterPro" id="IPR023950">
    <property type="entry name" value="Hmp"/>
</dbReference>
<evidence type="ECO:0000256" key="6">
    <source>
        <dbReference type="ARBA" id="ARBA00022621"/>
    </source>
</evidence>
<keyword evidence="12 17" id="KW-0408">Iron</keyword>
<dbReference type="SUPFAM" id="SSF52343">
    <property type="entry name" value="Ferredoxin reductase-like, C-terminal NADP-linked domain"/>
    <property type="match status" value="1"/>
</dbReference>
<dbReference type="InterPro" id="IPR012292">
    <property type="entry name" value="Globin/Proto"/>
</dbReference>
<dbReference type="HAMAP" id="MF_01252">
    <property type="entry name" value="Hmp"/>
    <property type="match status" value="1"/>
</dbReference>
<evidence type="ECO:0000256" key="14">
    <source>
        <dbReference type="ARBA" id="ARBA00025094"/>
    </source>
</evidence>
<keyword evidence="6 17" id="KW-0561">Oxygen transport</keyword>
<feature type="binding site" evidence="17">
    <location>
        <position position="198"/>
    </location>
    <ligand>
        <name>FAD</name>
        <dbReference type="ChEBI" id="CHEBI:57692"/>
    </ligand>
</feature>
<feature type="binding site" description="proximal binding residue" evidence="17">
    <location>
        <position position="93"/>
    </location>
    <ligand>
        <name>heme b</name>
        <dbReference type="ChEBI" id="CHEBI:60344"/>
    </ligand>
    <ligandPart>
        <name>Fe</name>
        <dbReference type="ChEBI" id="CHEBI:18248"/>
    </ligandPart>
</feature>
<dbReference type="Pfam" id="PF00970">
    <property type="entry name" value="FAD_binding_6"/>
    <property type="match status" value="1"/>
</dbReference>
<dbReference type="InterPro" id="IPR017938">
    <property type="entry name" value="Riboflavin_synthase-like_b-brl"/>
</dbReference>
<evidence type="ECO:0000256" key="1">
    <source>
        <dbReference type="ARBA" id="ARBA00006401"/>
    </source>
</evidence>
<dbReference type="CDD" id="cd14779">
    <property type="entry name" value="FHP_Ae-globin-like"/>
    <property type="match status" value="1"/>
</dbReference>
<evidence type="ECO:0000256" key="9">
    <source>
        <dbReference type="ARBA" id="ARBA00022827"/>
    </source>
</evidence>
<evidence type="ECO:0000256" key="5">
    <source>
        <dbReference type="ARBA" id="ARBA00022617"/>
    </source>
</evidence>
<feature type="binding site" evidence="17">
    <location>
        <begin position="284"/>
        <end position="289"/>
    </location>
    <ligand>
        <name>NADP(+)</name>
        <dbReference type="ChEBI" id="CHEBI:58349"/>
    </ligand>
</feature>
<dbReference type="EMBL" id="JAQSIO010000001">
    <property type="protein sequence ID" value="MDD0813793.1"/>
    <property type="molecule type" value="Genomic_DNA"/>
</dbReference>
<gene>
    <name evidence="20" type="primary">hmpA</name>
    <name evidence="17" type="synonym">hmp</name>
    <name evidence="20" type="ORF">PSQ39_04050</name>
</gene>
<evidence type="ECO:0000256" key="15">
    <source>
        <dbReference type="ARBA" id="ARBA00048649"/>
    </source>
</evidence>
<keyword evidence="21" id="KW-1185">Reference proteome</keyword>
<dbReference type="InterPro" id="IPR039261">
    <property type="entry name" value="FNR_nucleotide-bd"/>
</dbReference>
<comment type="caution">
    <text evidence="20">The sequence shown here is derived from an EMBL/GenBank/DDBJ whole genome shotgun (WGS) entry which is preliminary data.</text>
</comment>
<dbReference type="EC" id="1.14.12.17" evidence="17"/>
<dbReference type="PROSITE" id="PS01033">
    <property type="entry name" value="GLOBIN"/>
    <property type="match status" value="1"/>
</dbReference>
<feature type="region of interest" description="Reductase" evidence="17">
    <location>
        <begin position="157"/>
        <end position="413"/>
    </location>
</feature>
<evidence type="ECO:0000256" key="4">
    <source>
        <dbReference type="ARBA" id="ARBA00022575"/>
    </source>
</evidence>
<evidence type="ECO:0000313" key="21">
    <source>
        <dbReference type="Proteomes" id="UP001528672"/>
    </source>
</evidence>
<evidence type="ECO:0000313" key="20">
    <source>
        <dbReference type="EMBL" id="MDD0813793.1"/>
    </source>
</evidence>
<feature type="active site" description="Charge relay system" evidence="17">
    <location>
        <position position="103"/>
    </location>
</feature>
<feature type="binding site" evidence="17">
    <location>
        <begin position="214"/>
        <end position="217"/>
    </location>
    <ligand>
        <name>FAD</name>
        <dbReference type="ChEBI" id="CHEBI:57692"/>
    </ligand>
</feature>
<keyword evidence="3 17" id="KW-0813">Transport</keyword>
<sequence>MNPLRSTFMLNTVTRQLVKATAPVLKEHGVTLTRHFYARMFQHNPELREVFNQGHQRGGSQQEALAMAVAAYAEHIDHPEVLMPVLERVAAKHVSLGIRPEHYTIVGRHLLASISEVLGEGATPELIEAWAAAYGQLADLLMGLEQQGYHQAASQAGGWTGWRSFRVQTKRAESEEITSFELVPADGGQVPSYRPGQYVSVRLLVPELGYRQPRQYSLSDAPGRAHLRISVKREAADTDRPAGMVSNRLHDHVQAGDVIELAPPAGDFFLHTDRQTPVVLLSAGVGITPMMAMLAHLQATAPQRPLRFVHAARHAGVQAFAPQVRALTQAMANAQAWLVHEAQRPEPASAQPDALGRLDLQHLAAQDLLPPDADYYLCGPKGFMSAQIHALKDQGVAAERIHAEAFGTGGVAA</sequence>
<feature type="active site" description="Charge relay system" evidence="17">
    <location>
        <position position="145"/>
    </location>
</feature>
<comment type="cofactor">
    <cofactor evidence="17">
        <name>heme b</name>
        <dbReference type="ChEBI" id="CHEBI:60344"/>
    </cofactor>
    <text evidence="17">Binds 1 heme b (iron(II)-protoporphyrin IX) group per subunit.</text>
</comment>
<evidence type="ECO:0000256" key="16">
    <source>
        <dbReference type="ARBA" id="ARBA00049433"/>
    </source>
</evidence>
<feature type="domain" description="FAD-binding FR-type" evidence="19">
    <location>
        <begin position="160"/>
        <end position="271"/>
    </location>
</feature>
<comment type="domain">
    <text evidence="17">Consists of two distinct domains; an N-terminal heme-containing oxygen-binding domain and a C-terminal reductase domain with binding sites for FAD and NAD(P)H.</text>
</comment>
<evidence type="ECO:0000256" key="10">
    <source>
        <dbReference type="ARBA" id="ARBA00022857"/>
    </source>
</evidence>
<reference evidence="20 21" key="1">
    <citation type="submission" date="2023-02" db="EMBL/GenBank/DDBJ databases">
        <title>Bacterial whole genome sequence for Curvibacter sp. HBC28.</title>
        <authorList>
            <person name="Le V."/>
            <person name="Ko S.-R."/>
            <person name="Ahn C.-Y."/>
            <person name="Oh H.-M."/>
        </authorList>
    </citation>
    <scope>NUCLEOTIDE SEQUENCE [LARGE SCALE GENOMIC DNA]</scope>
    <source>
        <strain evidence="20 21">HBC28</strain>
    </source>
</reference>
<dbReference type="Proteomes" id="UP001528672">
    <property type="component" value="Unassembled WGS sequence"/>
</dbReference>
<dbReference type="Gene3D" id="1.10.490.10">
    <property type="entry name" value="Globins"/>
    <property type="match status" value="1"/>
</dbReference>
<keyword evidence="5 17" id="KW-0349">Heme</keyword>
<comment type="similarity">
    <text evidence="1 17">In the C-terminal section; belongs to the flavoprotein pyridine nucleotide cytochrome reductase family.</text>
</comment>
<feature type="site" description="Influences the redox potential of the prosthetic heme and FAD groups" evidence="17">
    <location>
        <position position="404"/>
    </location>
</feature>
<dbReference type="InterPro" id="IPR001433">
    <property type="entry name" value="OxRdtase_FAD/NAD-bd"/>
</dbReference>
<comment type="catalytic activity">
    <reaction evidence="16 17">
        <text>2 nitric oxide + NADPH + 2 O2 = 2 nitrate + NADP(+) + H(+)</text>
        <dbReference type="Rhea" id="RHEA:19465"/>
        <dbReference type="ChEBI" id="CHEBI:15378"/>
        <dbReference type="ChEBI" id="CHEBI:15379"/>
        <dbReference type="ChEBI" id="CHEBI:16480"/>
        <dbReference type="ChEBI" id="CHEBI:17632"/>
        <dbReference type="ChEBI" id="CHEBI:57783"/>
        <dbReference type="ChEBI" id="CHEBI:58349"/>
        <dbReference type="EC" id="1.14.12.17"/>
    </reaction>
</comment>
<accession>A0ABT5MB62</accession>
<comment type="catalytic activity">
    <reaction evidence="15 17">
        <text>2 nitric oxide + NADH + 2 O2 = 2 nitrate + NAD(+) + H(+)</text>
        <dbReference type="Rhea" id="RHEA:19469"/>
        <dbReference type="ChEBI" id="CHEBI:15378"/>
        <dbReference type="ChEBI" id="CHEBI:15379"/>
        <dbReference type="ChEBI" id="CHEBI:16480"/>
        <dbReference type="ChEBI" id="CHEBI:17632"/>
        <dbReference type="ChEBI" id="CHEBI:57540"/>
        <dbReference type="ChEBI" id="CHEBI:57945"/>
        <dbReference type="EC" id="1.14.12.17"/>
    </reaction>
</comment>
<comment type="function">
    <text evidence="14 17">Is involved in NO detoxification in an aerobic process, termed nitric oxide dioxygenase (NOD) reaction that utilizes O(2) and NAD(P)H to convert NO to nitrate, which protects the bacterium from various noxious nitrogen compounds. Therefore, plays a central role in the inducible response to nitrosative stress.</text>
</comment>
<keyword evidence="10 17" id="KW-0521">NADP</keyword>
<feature type="site" description="Influences the redox potential of the prosthetic heme and FAD groups" evidence="17">
    <location>
        <position position="92"/>
    </location>
</feature>
<dbReference type="InterPro" id="IPR008333">
    <property type="entry name" value="Cbr1-like_FAD-bd_dom"/>
</dbReference>
<organism evidence="20 21">
    <name type="scientific">Curvibacter microcysteis</name>
    <dbReference type="NCBI Taxonomy" id="3026419"/>
    <lineage>
        <taxon>Bacteria</taxon>
        <taxon>Pseudomonadati</taxon>
        <taxon>Pseudomonadota</taxon>
        <taxon>Betaproteobacteria</taxon>
        <taxon>Burkholderiales</taxon>
        <taxon>Comamonadaceae</taxon>
        <taxon>Curvibacter</taxon>
    </lineage>
</organism>
<evidence type="ECO:0000256" key="17">
    <source>
        <dbReference type="HAMAP-Rule" id="MF_01252"/>
    </source>
</evidence>
<proteinExistence type="inferred from homology"/>
<keyword evidence="11 17" id="KW-0560">Oxidoreductase</keyword>
<dbReference type="InterPro" id="IPR009050">
    <property type="entry name" value="Globin-like_sf"/>
</dbReference>
<dbReference type="NCBIfam" id="NF009805">
    <property type="entry name" value="PRK13289.1"/>
    <property type="match status" value="1"/>
</dbReference>
<dbReference type="Gene3D" id="3.40.50.80">
    <property type="entry name" value="Nucleotide-binding domain of ferredoxin-NADP reductase (FNR) module"/>
    <property type="match status" value="1"/>
</dbReference>
<evidence type="ECO:0000256" key="13">
    <source>
        <dbReference type="ARBA" id="ARBA00023027"/>
    </source>
</evidence>
<dbReference type="InterPro" id="IPR017927">
    <property type="entry name" value="FAD-bd_FR_type"/>
</dbReference>
<dbReference type="PROSITE" id="PS51384">
    <property type="entry name" value="FAD_FR"/>
    <property type="match status" value="1"/>
</dbReference>
<dbReference type="InterPro" id="IPR000971">
    <property type="entry name" value="Globin"/>
</dbReference>
<dbReference type="SUPFAM" id="SSF63380">
    <property type="entry name" value="Riboflavin synthase domain-like"/>
    <property type="match status" value="1"/>
</dbReference>
<name>A0ABT5MB62_9BURK</name>
<evidence type="ECO:0000256" key="7">
    <source>
        <dbReference type="ARBA" id="ARBA00022630"/>
    </source>
</evidence>
<dbReference type="GO" id="GO:0008941">
    <property type="term" value="F:nitric oxide dioxygenase NAD(P)H activity"/>
    <property type="evidence" value="ECO:0007669"/>
    <property type="project" value="UniProtKB-EC"/>
</dbReference>
<comment type="cofactor">
    <cofactor evidence="17">
        <name>FAD</name>
        <dbReference type="ChEBI" id="CHEBI:57692"/>
    </cofactor>
    <text evidence="17">Binds 1 FAD per subunit.</text>
</comment>
<dbReference type="Pfam" id="PF00042">
    <property type="entry name" value="Globin"/>
    <property type="match status" value="1"/>
</dbReference>
<comment type="similarity">
    <text evidence="2 17">Belongs to the globin family. Two-domain flavohemoproteins subfamily.</text>
</comment>
<dbReference type="PANTHER" id="PTHR43396:SF3">
    <property type="entry name" value="FLAVOHEMOPROTEIN"/>
    <property type="match status" value="1"/>
</dbReference>
<evidence type="ECO:0000256" key="12">
    <source>
        <dbReference type="ARBA" id="ARBA00023004"/>
    </source>
</evidence>
<keyword evidence="9 17" id="KW-0274">FAD</keyword>
<evidence type="ECO:0000259" key="18">
    <source>
        <dbReference type="PROSITE" id="PS01033"/>
    </source>
</evidence>
<dbReference type="PANTHER" id="PTHR43396">
    <property type="entry name" value="FLAVOHEMOPROTEIN"/>
    <property type="match status" value="1"/>
</dbReference>
<protein>
    <recommendedName>
        <fullName evidence="17">Flavohemoprotein</fullName>
    </recommendedName>
    <alternativeName>
        <fullName evidence="17">Flavohemoglobin</fullName>
    </alternativeName>
    <alternativeName>
        <fullName evidence="17">Hemoglobin-like protein</fullName>
    </alternativeName>
    <alternativeName>
        <fullName evidence="17">Nitric oxide dioxygenase</fullName>
        <shortName evidence="17">NO oxygenase</shortName>
        <shortName evidence="17">NOD</shortName>
        <ecNumber evidence="17">1.14.12.17</ecNumber>
    </alternativeName>
</protein>
<keyword evidence="4 17" id="KW-0216">Detoxification</keyword>
<keyword evidence="13 17" id="KW-0520">NAD</keyword>
<dbReference type="Pfam" id="PF00175">
    <property type="entry name" value="NAD_binding_1"/>
    <property type="match status" value="1"/>
</dbReference>
<feature type="domain" description="Globin" evidence="18">
    <location>
        <begin position="9"/>
        <end position="146"/>
    </location>
</feature>
<evidence type="ECO:0000256" key="8">
    <source>
        <dbReference type="ARBA" id="ARBA00022723"/>
    </source>
</evidence>
<feature type="site" description="Involved in heme-bound ligand stabilization and O-O bond activation" evidence="17">
    <location>
        <position position="37"/>
    </location>
</feature>
<keyword evidence="8 17" id="KW-0479">Metal-binding</keyword>
<evidence type="ECO:0000256" key="2">
    <source>
        <dbReference type="ARBA" id="ARBA00008414"/>
    </source>
</evidence>
<evidence type="ECO:0000256" key="11">
    <source>
        <dbReference type="ARBA" id="ARBA00023002"/>
    </source>
</evidence>
<keyword evidence="7 17" id="KW-0285">Flavoprotein</keyword>
<dbReference type="SUPFAM" id="SSF46458">
    <property type="entry name" value="Globin-like"/>
    <property type="match status" value="1"/>
</dbReference>
<comment type="caution">
    <text evidence="17">Lacks conserved residue(s) required for the propagation of feature annotation.</text>
</comment>
<dbReference type="Gene3D" id="2.40.30.10">
    <property type="entry name" value="Translation factors"/>
    <property type="match status" value="1"/>
</dbReference>